<reference evidence="3" key="1">
    <citation type="journal article" date="2019" name="Int. J. Syst. Evol. Microbiol.">
        <title>The Global Catalogue of Microorganisms (GCM) 10K type strain sequencing project: providing services to taxonomists for standard genome sequencing and annotation.</title>
        <authorList>
            <consortium name="The Broad Institute Genomics Platform"/>
            <consortium name="The Broad Institute Genome Sequencing Center for Infectious Disease"/>
            <person name="Wu L."/>
            <person name="Ma J."/>
        </authorList>
    </citation>
    <scope>NUCLEOTIDE SEQUENCE [LARGE SCALE GENOMIC DNA]</scope>
    <source>
        <strain evidence="3">KCTC 22280</strain>
    </source>
</reference>
<feature type="compositionally biased region" description="Basic and acidic residues" evidence="1">
    <location>
        <begin position="1"/>
        <end position="31"/>
    </location>
</feature>
<comment type="caution">
    <text evidence="2">The sequence shown here is derived from an EMBL/GenBank/DDBJ whole genome shotgun (WGS) entry which is preliminary data.</text>
</comment>
<feature type="region of interest" description="Disordered" evidence="1">
    <location>
        <begin position="1"/>
        <end position="70"/>
    </location>
</feature>
<evidence type="ECO:0000313" key="2">
    <source>
        <dbReference type="EMBL" id="GGY65737.1"/>
    </source>
</evidence>
<keyword evidence="3" id="KW-1185">Reference proteome</keyword>
<dbReference type="Proteomes" id="UP000601597">
    <property type="component" value="Unassembled WGS sequence"/>
</dbReference>
<dbReference type="EMBL" id="BMXV01000002">
    <property type="protein sequence ID" value="GGY65737.1"/>
    <property type="molecule type" value="Genomic_DNA"/>
</dbReference>
<proteinExistence type="predicted"/>
<accession>A0ABQ3AVD8</accession>
<evidence type="ECO:0000256" key="1">
    <source>
        <dbReference type="SAM" id="MobiDB-lite"/>
    </source>
</evidence>
<evidence type="ECO:0000313" key="3">
    <source>
        <dbReference type="Proteomes" id="UP000601597"/>
    </source>
</evidence>
<organism evidence="2 3">
    <name type="scientific">Marinobacter zhanjiangensis</name>
    <dbReference type="NCBI Taxonomy" id="578215"/>
    <lineage>
        <taxon>Bacteria</taxon>
        <taxon>Pseudomonadati</taxon>
        <taxon>Pseudomonadota</taxon>
        <taxon>Gammaproteobacteria</taxon>
        <taxon>Pseudomonadales</taxon>
        <taxon>Marinobacteraceae</taxon>
        <taxon>Marinobacter</taxon>
    </lineage>
</organism>
<protein>
    <submittedName>
        <fullName evidence="2">Uncharacterized protein</fullName>
    </submittedName>
</protein>
<sequence>MVAESTDNKDERQARDFPEIPEIKYHWDCQDQQRYPRLQPGKIQNANPPAIGLDQRNEAQRREQQNDQKH</sequence>
<feature type="compositionally biased region" description="Basic and acidic residues" evidence="1">
    <location>
        <begin position="55"/>
        <end position="70"/>
    </location>
</feature>
<gene>
    <name evidence="2" type="ORF">GCM10007071_10630</name>
</gene>
<name>A0ABQ3AVD8_9GAMM</name>